<sequence>MQAIPTELVSKIFVHCLDAESDFIKPNPGHAPLLLTQMCASFLPLLRERTARD</sequence>
<dbReference type="Proteomes" id="UP000305948">
    <property type="component" value="Unassembled WGS sequence"/>
</dbReference>
<organism evidence="1 2">
    <name type="scientific">Heliocybe sulcata</name>
    <dbReference type="NCBI Taxonomy" id="5364"/>
    <lineage>
        <taxon>Eukaryota</taxon>
        <taxon>Fungi</taxon>
        <taxon>Dikarya</taxon>
        <taxon>Basidiomycota</taxon>
        <taxon>Agaricomycotina</taxon>
        <taxon>Agaricomycetes</taxon>
        <taxon>Gloeophyllales</taxon>
        <taxon>Gloeophyllaceae</taxon>
        <taxon>Heliocybe</taxon>
    </lineage>
</organism>
<dbReference type="AlphaFoldDB" id="A0A5C3MY27"/>
<reference evidence="1 2" key="1">
    <citation type="journal article" date="2019" name="Nat. Ecol. Evol.">
        <title>Megaphylogeny resolves global patterns of mushroom evolution.</title>
        <authorList>
            <person name="Varga T."/>
            <person name="Krizsan K."/>
            <person name="Foldi C."/>
            <person name="Dima B."/>
            <person name="Sanchez-Garcia M."/>
            <person name="Sanchez-Ramirez S."/>
            <person name="Szollosi G.J."/>
            <person name="Szarkandi J.G."/>
            <person name="Papp V."/>
            <person name="Albert L."/>
            <person name="Andreopoulos W."/>
            <person name="Angelini C."/>
            <person name="Antonin V."/>
            <person name="Barry K.W."/>
            <person name="Bougher N.L."/>
            <person name="Buchanan P."/>
            <person name="Buyck B."/>
            <person name="Bense V."/>
            <person name="Catcheside P."/>
            <person name="Chovatia M."/>
            <person name="Cooper J."/>
            <person name="Damon W."/>
            <person name="Desjardin D."/>
            <person name="Finy P."/>
            <person name="Geml J."/>
            <person name="Haridas S."/>
            <person name="Hughes K."/>
            <person name="Justo A."/>
            <person name="Karasinski D."/>
            <person name="Kautmanova I."/>
            <person name="Kiss B."/>
            <person name="Kocsube S."/>
            <person name="Kotiranta H."/>
            <person name="LaButti K.M."/>
            <person name="Lechner B.E."/>
            <person name="Liimatainen K."/>
            <person name="Lipzen A."/>
            <person name="Lukacs Z."/>
            <person name="Mihaltcheva S."/>
            <person name="Morgado L.N."/>
            <person name="Niskanen T."/>
            <person name="Noordeloos M.E."/>
            <person name="Ohm R.A."/>
            <person name="Ortiz-Santana B."/>
            <person name="Ovrebo C."/>
            <person name="Racz N."/>
            <person name="Riley R."/>
            <person name="Savchenko A."/>
            <person name="Shiryaev A."/>
            <person name="Soop K."/>
            <person name="Spirin V."/>
            <person name="Szebenyi C."/>
            <person name="Tomsovsky M."/>
            <person name="Tulloss R.E."/>
            <person name="Uehling J."/>
            <person name="Grigoriev I.V."/>
            <person name="Vagvolgyi C."/>
            <person name="Papp T."/>
            <person name="Martin F.M."/>
            <person name="Miettinen O."/>
            <person name="Hibbett D.S."/>
            <person name="Nagy L.G."/>
        </authorList>
    </citation>
    <scope>NUCLEOTIDE SEQUENCE [LARGE SCALE GENOMIC DNA]</scope>
    <source>
        <strain evidence="1 2">OMC1185</strain>
    </source>
</reference>
<accession>A0A5C3MY27</accession>
<keyword evidence="2" id="KW-1185">Reference proteome</keyword>
<evidence type="ECO:0000313" key="1">
    <source>
        <dbReference type="EMBL" id="TFK50214.1"/>
    </source>
</evidence>
<evidence type="ECO:0000313" key="2">
    <source>
        <dbReference type="Proteomes" id="UP000305948"/>
    </source>
</evidence>
<dbReference type="OrthoDB" id="2269034at2759"/>
<gene>
    <name evidence="1" type="ORF">OE88DRAFT_1661853</name>
</gene>
<protein>
    <submittedName>
        <fullName evidence="1">Uncharacterized protein</fullName>
    </submittedName>
</protein>
<proteinExistence type="predicted"/>
<name>A0A5C3MY27_9AGAM</name>
<dbReference type="EMBL" id="ML213514">
    <property type="protein sequence ID" value="TFK50214.1"/>
    <property type="molecule type" value="Genomic_DNA"/>
</dbReference>